<dbReference type="SUPFAM" id="SSF56672">
    <property type="entry name" value="DNA/RNA polymerases"/>
    <property type="match status" value="1"/>
</dbReference>
<reference evidence="4" key="1">
    <citation type="submission" date="2025-08" db="UniProtKB">
        <authorList>
            <consortium name="RefSeq"/>
        </authorList>
    </citation>
    <scope>IDENTIFICATION</scope>
    <source>
        <strain evidence="4">USDA-PBARC FA_bdor</strain>
        <tissue evidence="4">Whole organism</tissue>
    </source>
</reference>
<accession>A0A9R1TFN8</accession>
<dbReference type="InterPro" id="IPR043128">
    <property type="entry name" value="Rev_trsase/Diguanyl_cyclase"/>
</dbReference>
<dbReference type="GO" id="GO:0042575">
    <property type="term" value="C:DNA polymerase complex"/>
    <property type="evidence" value="ECO:0007669"/>
    <property type="project" value="UniProtKB-ARBA"/>
</dbReference>
<protein>
    <recommendedName>
        <fullName evidence="2">Integrase catalytic domain-containing protein</fullName>
    </recommendedName>
</protein>
<dbReference type="KEGG" id="fas:105270353"/>
<dbReference type="RefSeq" id="XP_011309529.1">
    <property type="nucleotide sequence ID" value="XM_011311227.1"/>
</dbReference>
<dbReference type="Gene3D" id="3.30.420.10">
    <property type="entry name" value="Ribonuclease H-like superfamily/Ribonuclease H"/>
    <property type="match status" value="1"/>
</dbReference>
<dbReference type="Proteomes" id="UP000694866">
    <property type="component" value="Unplaced"/>
</dbReference>
<feature type="compositionally biased region" description="Low complexity" evidence="1">
    <location>
        <begin position="663"/>
        <end position="675"/>
    </location>
</feature>
<feature type="compositionally biased region" description="Basic and acidic residues" evidence="1">
    <location>
        <begin position="9"/>
        <end position="20"/>
    </location>
</feature>
<dbReference type="SUPFAM" id="SSF53098">
    <property type="entry name" value="Ribonuclease H-like"/>
    <property type="match status" value="1"/>
</dbReference>
<gene>
    <name evidence="4" type="primary">LOC105270353</name>
</gene>
<proteinExistence type="predicted"/>
<evidence type="ECO:0000313" key="4">
    <source>
        <dbReference type="RefSeq" id="XP_011309529.1"/>
    </source>
</evidence>
<feature type="domain" description="Integrase catalytic" evidence="2">
    <location>
        <begin position="1770"/>
        <end position="1965"/>
    </location>
</feature>
<feature type="region of interest" description="Disordered" evidence="1">
    <location>
        <begin position="796"/>
        <end position="822"/>
    </location>
</feature>
<name>A0A9R1TFN8_9HYME</name>
<dbReference type="InterPro" id="IPR012337">
    <property type="entry name" value="RNaseH-like_sf"/>
</dbReference>
<dbReference type="InterPro" id="IPR001584">
    <property type="entry name" value="Integrase_cat-core"/>
</dbReference>
<dbReference type="InterPro" id="IPR040676">
    <property type="entry name" value="DUF5641"/>
</dbReference>
<organism evidence="3 4">
    <name type="scientific">Fopius arisanus</name>
    <dbReference type="NCBI Taxonomy" id="64838"/>
    <lineage>
        <taxon>Eukaryota</taxon>
        <taxon>Metazoa</taxon>
        <taxon>Ecdysozoa</taxon>
        <taxon>Arthropoda</taxon>
        <taxon>Hexapoda</taxon>
        <taxon>Insecta</taxon>
        <taxon>Pterygota</taxon>
        <taxon>Neoptera</taxon>
        <taxon>Endopterygota</taxon>
        <taxon>Hymenoptera</taxon>
        <taxon>Apocrita</taxon>
        <taxon>Ichneumonoidea</taxon>
        <taxon>Braconidae</taxon>
        <taxon>Opiinae</taxon>
        <taxon>Fopius</taxon>
    </lineage>
</organism>
<keyword evidence="3" id="KW-1185">Reference proteome</keyword>
<dbReference type="OrthoDB" id="7674978at2759"/>
<dbReference type="Pfam" id="PF18701">
    <property type="entry name" value="DUF5641"/>
    <property type="match status" value="1"/>
</dbReference>
<evidence type="ECO:0000313" key="3">
    <source>
        <dbReference type="Proteomes" id="UP000694866"/>
    </source>
</evidence>
<dbReference type="Gene3D" id="3.30.70.270">
    <property type="match status" value="1"/>
</dbReference>
<dbReference type="Pfam" id="PF03564">
    <property type="entry name" value="DUF1759"/>
    <property type="match status" value="1"/>
</dbReference>
<feature type="compositionally biased region" description="Polar residues" evidence="1">
    <location>
        <begin position="708"/>
        <end position="719"/>
    </location>
</feature>
<dbReference type="InterPro" id="IPR036397">
    <property type="entry name" value="RNaseH_sf"/>
</dbReference>
<evidence type="ECO:0000259" key="2">
    <source>
        <dbReference type="PROSITE" id="PS50994"/>
    </source>
</evidence>
<dbReference type="CDD" id="cd01644">
    <property type="entry name" value="RT_pepA17"/>
    <property type="match status" value="1"/>
</dbReference>
<feature type="compositionally biased region" description="Low complexity" evidence="1">
    <location>
        <begin position="41"/>
        <end position="50"/>
    </location>
</feature>
<feature type="region of interest" description="Disordered" evidence="1">
    <location>
        <begin position="659"/>
        <end position="719"/>
    </location>
</feature>
<feature type="compositionally biased region" description="Low complexity" evidence="1">
    <location>
        <begin position="693"/>
        <end position="706"/>
    </location>
</feature>
<dbReference type="PROSITE" id="PS50994">
    <property type="entry name" value="INTEGRASE"/>
    <property type="match status" value="1"/>
</dbReference>
<dbReference type="GeneID" id="105270353"/>
<dbReference type="GO" id="GO:0015074">
    <property type="term" value="P:DNA integration"/>
    <property type="evidence" value="ECO:0007669"/>
    <property type="project" value="InterPro"/>
</dbReference>
<dbReference type="Gene3D" id="3.10.10.10">
    <property type="entry name" value="HIV Type 1 Reverse Transcriptase, subunit A, domain 1"/>
    <property type="match status" value="1"/>
</dbReference>
<feature type="region of interest" description="Disordered" evidence="1">
    <location>
        <begin position="1"/>
        <end position="146"/>
    </location>
</feature>
<dbReference type="InterPro" id="IPR005312">
    <property type="entry name" value="DUF1759"/>
</dbReference>
<dbReference type="Pfam" id="PF05380">
    <property type="entry name" value="Peptidase_A17"/>
    <property type="match status" value="1"/>
</dbReference>
<dbReference type="GO" id="GO:0003676">
    <property type="term" value="F:nucleic acid binding"/>
    <property type="evidence" value="ECO:0007669"/>
    <property type="project" value="InterPro"/>
</dbReference>
<dbReference type="InterPro" id="IPR043502">
    <property type="entry name" value="DNA/RNA_pol_sf"/>
</dbReference>
<dbReference type="GO" id="GO:0071897">
    <property type="term" value="P:DNA biosynthetic process"/>
    <property type="evidence" value="ECO:0007669"/>
    <property type="project" value="UniProtKB-ARBA"/>
</dbReference>
<dbReference type="PANTHER" id="PTHR47331">
    <property type="entry name" value="PHD-TYPE DOMAIN-CONTAINING PROTEIN"/>
    <property type="match status" value="1"/>
</dbReference>
<feature type="compositionally biased region" description="Polar residues" evidence="1">
    <location>
        <begin position="676"/>
        <end position="692"/>
    </location>
</feature>
<dbReference type="PANTHER" id="PTHR47331:SF4">
    <property type="entry name" value="PEPTIDASE S1 DOMAIN-CONTAINING PROTEIN"/>
    <property type="match status" value="1"/>
</dbReference>
<evidence type="ECO:0000256" key="1">
    <source>
        <dbReference type="SAM" id="MobiDB-lite"/>
    </source>
</evidence>
<sequence>MSDPGQDPGRSKKDQRKLWIDPESTDAMTTMPSISVEAPDGQPTTTPGQTNSAEDASLPTLPGQASQASQTDPKETLLKVPAPKRTTRTRQTKTKPSELPITELDEDNRSTGSSYQGESDAIGLEPPSRTRVRKPRVPSSPPQTSQLPMIAALPQTTRTPYQEVWDTLPRSSALFGNPATCGVERQPATYREGPTTALDRPVATYRDPDPSHYGSRRILYGPEELPNRRRIQPLYRDYEGVEEDYVKLEVYVFPDPQMRLEWEEDDGRMEDWRLGEVERVGEDLTRYWSLVERLQVHMDFIIKFMAYLGHNFFANKESQLHQEMRKFLNFLLLMGRENEALEMLPHAQGIAAAAVLILDAQQHYAVISVQTIRAAFIEGIFKESNEEDIKQLGVTALDSKLMMLETYWAKLEASHEKLVSQKIENLTSLDYFKHQVFDSALKNFAGAKVALLQLLEKKGAPNLNQSLRVPGEGHLTSSNRRALPEISLPKFSGIYQEWRPWRHLFQSLVGSNQDIPGVERMHYLRVCLSGEPLKLISNLPVSEESFRIPWRTLVDRYENKRLLVAADLDQLLNPAPMKSHSASDLNLLTSSITEALSALKALDQPTDHWGPVVVHVLTRRLSSKLREAWENKIGASTEYSSLHHLLDFLQGRSRSMETLEVGSQSLSSASSSRPSQPTVQTRSMTKTSAKVNQMSASRPSQQSAQQLHGPSQKIQSTQSTSWADAGYPCSYCKRDHYIASCSEFKALSPIARKQVVDKLYLCYNCLGKHSIRVCQTSRTCTTCQEKHHTLLHLDRSRRPAQTRPAHQTVSTQPQPQPQQPTRPAQFLGVLSVTYNSAGELKKQRSSIHISGVGESSFGTTSGEVHLPLQSIYSAERIEVIAHSLDHLTASLPTFSAEDLEWDHLNDLNLADPNFRVPAPIDLLIGADVFGRIIKPSIIKQGADAPVAQLTSFGWIVFGSTGSALALTRLAQHLAVSEVSKDQLEDLLAEFWIQEEVPGRVDSNLSADKLSCEQHFRQTHSRDSSGRYIIRLPLSSPISLLGNSYRPALACLHRIIARISKDQRFFQLYSDFLKEYVDLDHMRLIVPSLVSSSSSVQVETACCSDGMTLAHEAQASGGLRVSEELRVGPSGIRRSYYLPHHGVVRESSVTTKLRVVFNGSAMTSSGKSLNDILHTGAKLQRDISDVLLWTRQHKVIFMTDITKMFRQIRVHEDDWPLQQILWTNSHGGLSTYQLTTVTYGTRSAPFLANRVLLQLAEDEGHRFPLAVDPIVKGRYVDDICGGADTHDELVETAEDVRNLCAAGGMPLAKWHRNSSDLLRWLDPDHTSNDQRIYEDSETRILGLSWQPNSDNFVFSTKPSQNLTVSKRIILSEIAQLYDPLGFLSPVVIRGKMLLQEIWIEKLGWDDEVSPQVAHRWNSFRQDLTSLSSVSIPRWIGLLQNSVVELHGFSDASQLAMSAVVFLKVFNNNEKHRISLVCSKTKVAPLKRLTIPRLELSAAVLLAKLVKYVKDQLNFSNVPTYLWTDSSVSLTWISSHPSRWKEFVRNRVQLIQELTDAQWELVPGKENPADCASRGLTTSQLASHKLWWQGPSWLKKSSSHWPSLELSSVASADLEEKPGVVLNVKVQRPEIWDLVHRYSSLSKLLRITALWQRFIARLRNIPGSSLKIALNPSDIEQARLFWIKATHIDHQGILRVGGRLKFAQLDNDSKHQAIIPKESQFAQLIIQDAHLRTLHGGTQLTLGQLRRSYWIVGGRAPRGIRAQQVMGQLPVARLSPGRAFLNTGVDYAGPVSLRSWKGRGHKSCKGWLAIFVCMATSAVHLEVVSDYTSDGFMAAYRRFVARRGLCRNLFSDCGTNLLGADKEIKKLFSMASKESDQLAHLLLNDGTKWSFNPPDAPHFGGKWEAAVKSVKFHLKRTIGEDLLIFEELTTLLAQIEAALNSRPLEPLSEDPDDVSALTPGHFLIGHTLTALPEPSLDNSNIARLTRWQLIQQKVQSFWKRWSTSYIQHLQSISKWHHPSHDIKIGSIVLLTDERFPPTKWPLARVTALHPGGDGLTRVVTIKTSSSTLQRPISKLALLPISTSDF</sequence>
<dbReference type="InterPro" id="IPR008042">
    <property type="entry name" value="Retrotrans_Pao"/>
</dbReference>